<reference evidence="3 4" key="1">
    <citation type="submission" date="2024-01" db="EMBL/GenBank/DDBJ databases">
        <title>A telomere-to-telomere, gap-free genome of sweet tea (Lithocarpus litseifolius).</title>
        <authorList>
            <person name="Zhou J."/>
        </authorList>
    </citation>
    <scope>NUCLEOTIDE SEQUENCE [LARGE SCALE GENOMIC DNA]</scope>
    <source>
        <strain evidence="3">Zhou-2022a</strain>
        <tissue evidence="3">Leaf</tissue>
    </source>
</reference>
<dbReference type="GO" id="GO:0000460">
    <property type="term" value="P:maturation of 5.8S rRNA"/>
    <property type="evidence" value="ECO:0007669"/>
    <property type="project" value="TreeGrafter"/>
</dbReference>
<comment type="similarity">
    <text evidence="1">Belongs to the RRP15 family.</text>
</comment>
<evidence type="ECO:0000313" key="4">
    <source>
        <dbReference type="Proteomes" id="UP001459277"/>
    </source>
</evidence>
<accession>A0AAW2DF59</accession>
<protein>
    <recommendedName>
        <fullName evidence="5">RRP15-like protein</fullName>
    </recommendedName>
</protein>
<dbReference type="GO" id="GO:0000470">
    <property type="term" value="P:maturation of LSU-rRNA"/>
    <property type="evidence" value="ECO:0007669"/>
    <property type="project" value="TreeGrafter"/>
</dbReference>
<feature type="region of interest" description="Disordered" evidence="2">
    <location>
        <begin position="1"/>
        <end position="116"/>
    </location>
</feature>
<keyword evidence="4" id="KW-1185">Reference proteome</keyword>
<dbReference type="InterPro" id="IPR012459">
    <property type="entry name" value="Rrp15"/>
</dbReference>
<feature type="compositionally biased region" description="Basic residues" evidence="2">
    <location>
        <begin position="14"/>
        <end position="31"/>
    </location>
</feature>
<evidence type="ECO:0000256" key="1">
    <source>
        <dbReference type="ARBA" id="ARBA00007462"/>
    </source>
</evidence>
<sequence>MAEETHVAEPAKAQNKRRVGKKGGSKGKKRPRMLEGMPQNKPKKIDRKMKKLYRKRARDYNSDGDDNDEDEEERDVGSDGESEKEEEEEEEGGLDVNGDNGNSDEGEESGRIQPGITMFVEGSRAFKMAFRSIIKKSVPEDALGPVLSAHKKLIAEKLAEEEAERKVKGEAKKEKQLLAEKGHVKPANYLDSNEKFLIGVATKGVVKLFNAVNKAQHAQKGLDPLRYKDAKAIRKRRKEAFFSALGKTSKPAVDTPAKGHTSKSEEDGEGPAWAPLRDNYMLTNSKLKDWDKMPETTAADDFGRMSEDSSSDGD</sequence>
<dbReference type="AlphaFoldDB" id="A0AAW2DF59"/>
<evidence type="ECO:0008006" key="5">
    <source>
        <dbReference type="Google" id="ProtNLM"/>
    </source>
</evidence>
<feature type="compositionally biased region" description="Acidic residues" evidence="2">
    <location>
        <begin position="62"/>
        <end position="93"/>
    </location>
</feature>
<evidence type="ECO:0000256" key="2">
    <source>
        <dbReference type="SAM" id="MobiDB-lite"/>
    </source>
</evidence>
<dbReference type="EMBL" id="JAZDWU010000003">
    <property type="protein sequence ID" value="KAL0008749.1"/>
    <property type="molecule type" value="Genomic_DNA"/>
</dbReference>
<gene>
    <name evidence="3" type="ORF">SO802_010251</name>
</gene>
<organism evidence="3 4">
    <name type="scientific">Lithocarpus litseifolius</name>
    <dbReference type="NCBI Taxonomy" id="425828"/>
    <lineage>
        <taxon>Eukaryota</taxon>
        <taxon>Viridiplantae</taxon>
        <taxon>Streptophyta</taxon>
        <taxon>Embryophyta</taxon>
        <taxon>Tracheophyta</taxon>
        <taxon>Spermatophyta</taxon>
        <taxon>Magnoliopsida</taxon>
        <taxon>eudicotyledons</taxon>
        <taxon>Gunneridae</taxon>
        <taxon>Pentapetalae</taxon>
        <taxon>rosids</taxon>
        <taxon>fabids</taxon>
        <taxon>Fagales</taxon>
        <taxon>Fagaceae</taxon>
        <taxon>Lithocarpus</taxon>
    </lineage>
</organism>
<evidence type="ECO:0000313" key="3">
    <source>
        <dbReference type="EMBL" id="KAL0008749.1"/>
    </source>
</evidence>
<feature type="region of interest" description="Disordered" evidence="2">
    <location>
        <begin position="244"/>
        <end position="314"/>
    </location>
</feature>
<dbReference type="Pfam" id="PF07890">
    <property type="entry name" value="Rrp15p"/>
    <property type="match status" value="1"/>
</dbReference>
<dbReference type="PANTHER" id="PTHR13245:SF14">
    <property type="entry name" value="RRP15-LIKE PROTEIN"/>
    <property type="match status" value="1"/>
</dbReference>
<comment type="caution">
    <text evidence="3">The sequence shown here is derived from an EMBL/GenBank/DDBJ whole genome shotgun (WGS) entry which is preliminary data.</text>
</comment>
<dbReference type="GO" id="GO:0030687">
    <property type="term" value="C:preribosome, large subunit precursor"/>
    <property type="evidence" value="ECO:0007669"/>
    <property type="project" value="TreeGrafter"/>
</dbReference>
<dbReference type="Proteomes" id="UP001459277">
    <property type="component" value="Unassembled WGS sequence"/>
</dbReference>
<name>A0AAW2DF59_9ROSI</name>
<feature type="compositionally biased region" description="Basic residues" evidence="2">
    <location>
        <begin position="41"/>
        <end position="57"/>
    </location>
</feature>
<proteinExistence type="inferred from homology"/>
<dbReference type="PANTHER" id="PTHR13245">
    <property type="entry name" value="RRP15-LIKE PROTEIN"/>
    <property type="match status" value="1"/>
</dbReference>